<accession>A0A512NCQ8</accession>
<keyword evidence="2 7" id="KW-0929">Antimicrobial</keyword>
<dbReference type="GO" id="GO:0003796">
    <property type="term" value="F:lysozyme activity"/>
    <property type="evidence" value="ECO:0007669"/>
    <property type="project" value="UniProtKB-EC"/>
</dbReference>
<dbReference type="HAMAP" id="MF_04110">
    <property type="entry name" value="ENDOLYSIN_T4"/>
    <property type="match status" value="1"/>
</dbReference>
<evidence type="ECO:0000256" key="1">
    <source>
        <dbReference type="ARBA" id="ARBA00000632"/>
    </source>
</evidence>
<proteinExistence type="inferred from homology"/>
<gene>
    <name evidence="9" type="ORF">RSO01_39030</name>
</gene>
<evidence type="ECO:0000256" key="8">
    <source>
        <dbReference type="SAM" id="Phobius"/>
    </source>
</evidence>
<dbReference type="GO" id="GO:0016998">
    <property type="term" value="P:cell wall macromolecule catabolic process"/>
    <property type="evidence" value="ECO:0007669"/>
    <property type="project" value="InterPro"/>
</dbReference>
<dbReference type="RefSeq" id="WP_218037392.1">
    <property type="nucleotide sequence ID" value="NZ_BKAJ01000069.1"/>
</dbReference>
<reference evidence="9 10" key="1">
    <citation type="submission" date="2019-07" db="EMBL/GenBank/DDBJ databases">
        <title>Whole genome shotgun sequence of Reyranella soli NBRC 108950.</title>
        <authorList>
            <person name="Hosoyama A."/>
            <person name="Uohara A."/>
            <person name="Ohji S."/>
            <person name="Ichikawa N."/>
        </authorList>
    </citation>
    <scope>NUCLEOTIDE SEQUENCE [LARGE SCALE GENOMIC DNA]</scope>
    <source>
        <strain evidence="9 10">NBRC 108950</strain>
    </source>
</reference>
<evidence type="ECO:0000313" key="10">
    <source>
        <dbReference type="Proteomes" id="UP000321058"/>
    </source>
</evidence>
<comment type="catalytic activity">
    <reaction evidence="1 7">
        <text>Hydrolysis of (1-&gt;4)-beta-linkages between N-acetylmuramic acid and N-acetyl-D-glucosamine residues in a peptidoglycan and between N-acetyl-D-glucosamine residues in chitodextrins.</text>
        <dbReference type="EC" id="3.2.1.17"/>
    </reaction>
</comment>
<evidence type="ECO:0000256" key="2">
    <source>
        <dbReference type="ARBA" id="ARBA00022529"/>
    </source>
</evidence>
<keyword evidence="10" id="KW-1185">Reference proteome</keyword>
<name>A0A512NCQ8_9HYPH</name>
<dbReference type="InterPro" id="IPR023347">
    <property type="entry name" value="Lysozyme_dom_sf"/>
</dbReference>
<evidence type="ECO:0000256" key="7">
    <source>
        <dbReference type="RuleBase" id="RU003788"/>
    </source>
</evidence>
<dbReference type="EMBL" id="BKAJ01000069">
    <property type="protein sequence ID" value="GEP56737.1"/>
    <property type="molecule type" value="Genomic_DNA"/>
</dbReference>
<dbReference type="GO" id="GO:0009253">
    <property type="term" value="P:peptidoglycan catabolic process"/>
    <property type="evidence" value="ECO:0007669"/>
    <property type="project" value="InterPro"/>
</dbReference>
<keyword evidence="8" id="KW-0812">Transmembrane</keyword>
<dbReference type="InterPro" id="IPR033907">
    <property type="entry name" value="Endolysin_autolysin"/>
</dbReference>
<dbReference type="GO" id="GO:0042742">
    <property type="term" value="P:defense response to bacterium"/>
    <property type="evidence" value="ECO:0007669"/>
    <property type="project" value="UniProtKB-KW"/>
</dbReference>
<comment type="similarity">
    <text evidence="7">Belongs to the glycosyl hydrolase 24 family.</text>
</comment>
<dbReference type="Pfam" id="PF00959">
    <property type="entry name" value="Phage_lysozyme"/>
    <property type="match status" value="1"/>
</dbReference>
<dbReference type="InterPro" id="IPR051018">
    <property type="entry name" value="Bacteriophage_GH24"/>
</dbReference>
<dbReference type="InterPro" id="IPR023346">
    <property type="entry name" value="Lysozyme-like_dom_sf"/>
</dbReference>
<evidence type="ECO:0000313" key="9">
    <source>
        <dbReference type="EMBL" id="GEP56737.1"/>
    </source>
</evidence>
<dbReference type="InterPro" id="IPR034690">
    <property type="entry name" value="Endolysin_T4_type"/>
</dbReference>
<keyword evidence="6 7" id="KW-0326">Glycosidase</keyword>
<keyword evidence="8" id="KW-0472">Membrane</keyword>
<sequence length="243" mass="25642">MTREVSAEGRALIQQFEGLSLTAYLCPAGKWTIGYGHTDGVQPGDRITRAHADNLLEADLVGYGRAVDDALGACEATQCEFDAMVSLAFNVGITGFKGSTVLRLHRQGDYPGAARAFGMWNKAMVNGRLQEMPGLTRRRAAETAFYLTPETSTEKDMPQVVAPPTSAASSRTVIAGGVTVAAGVGSVADQLTPVLNSIATTGASLKSVMALGGTALSVVALAAGIYMLWRYLQKRRRGEVLST</sequence>
<dbReference type="Proteomes" id="UP000321058">
    <property type="component" value="Unassembled WGS sequence"/>
</dbReference>
<evidence type="ECO:0000256" key="6">
    <source>
        <dbReference type="ARBA" id="ARBA00023295"/>
    </source>
</evidence>
<keyword evidence="5" id="KW-1035">Host cytoplasm</keyword>
<keyword evidence="4 7" id="KW-0378">Hydrolase</keyword>
<evidence type="ECO:0000256" key="5">
    <source>
        <dbReference type="ARBA" id="ARBA00023200"/>
    </source>
</evidence>
<dbReference type="PANTHER" id="PTHR38107">
    <property type="match status" value="1"/>
</dbReference>
<keyword evidence="8" id="KW-1133">Transmembrane helix</keyword>
<dbReference type="AlphaFoldDB" id="A0A512NCQ8"/>
<dbReference type="EC" id="3.2.1.17" evidence="7"/>
<evidence type="ECO:0000256" key="3">
    <source>
        <dbReference type="ARBA" id="ARBA00022638"/>
    </source>
</evidence>
<feature type="transmembrane region" description="Helical" evidence="8">
    <location>
        <begin position="208"/>
        <end position="229"/>
    </location>
</feature>
<evidence type="ECO:0000256" key="4">
    <source>
        <dbReference type="ARBA" id="ARBA00022801"/>
    </source>
</evidence>
<dbReference type="Gene3D" id="1.10.530.40">
    <property type="match status" value="1"/>
</dbReference>
<dbReference type="InterPro" id="IPR002196">
    <property type="entry name" value="Glyco_hydro_24"/>
</dbReference>
<keyword evidence="3 7" id="KW-0081">Bacteriolytic enzyme</keyword>
<dbReference type="PANTHER" id="PTHR38107:SF3">
    <property type="entry name" value="LYSOZYME RRRD-RELATED"/>
    <property type="match status" value="1"/>
</dbReference>
<dbReference type="GO" id="GO:0031640">
    <property type="term" value="P:killing of cells of another organism"/>
    <property type="evidence" value="ECO:0007669"/>
    <property type="project" value="UniProtKB-KW"/>
</dbReference>
<protein>
    <recommendedName>
        <fullName evidence="7">Lysozyme</fullName>
        <ecNumber evidence="7">3.2.1.17</ecNumber>
    </recommendedName>
</protein>
<dbReference type="SUPFAM" id="SSF53955">
    <property type="entry name" value="Lysozyme-like"/>
    <property type="match status" value="1"/>
</dbReference>
<organism evidence="9 10">
    <name type="scientific">Reyranella soli</name>
    <dbReference type="NCBI Taxonomy" id="1230389"/>
    <lineage>
        <taxon>Bacteria</taxon>
        <taxon>Pseudomonadati</taxon>
        <taxon>Pseudomonadota</taxon>
        <taxon>Alphaproteobacteria</taxon>
        <taxon>Hyphomicrobiales</taxon>
        <taxon>Reyranellaceae</taxon>
        <taxon>Reyranella</taxon>
    </lineage>
</organism>
<comment type="caution">
    <text evidence="9">The sequence shown here is derived from an EMBL/GenBank/DDBJ whole genome shotgun (WGS) entry which is preliminary data.</text>
</comment>
<dbReference type="CDD" id="cd00737">
    <property type="entry name" value="lyz_endolysin_autolysin"/>
    <property type="match status" value="1"/>
</dbReference>